<evidence type="ECO:0000259" key="4">
    <source>
        <dbReference type="SMART" id="SM00382"/>
    </source>
</evidence>
<comment type="caution">
    <text evidence="5">The sequence shown here is derived from an EMBL/GenBank/DDBJ whole genome shotgun (WGS) entry which is preliminary data.</text>
</comment>
<dbReference type="RefSeq" id="WP_098514368.1">
    <property type="nucleotide sequence ID" value="NZ_JBIAKZ010000033.1"/>
</dbReference>
<dbReference type="SMART" id="SM00382">
    <property type="entry name" value="AAA"/>
    <property type="match status" value="1"/>
</dbReference>
<sequence>MTGHEGWEAANGRFLAASLEWLRLVLRAHLESRESTVDIPADKVTAAAREVADAEEISPPPALAVLAARLGLSRFERDTLLLCAAVELDPSIATLCARAHGDERMAYPTFALALAALPDPAWEAVSPYGGLRFWRLVDEPPQGVVSTALRADERVINYVKGLGHLDHRLTPLVTRLPPDAERGLPPSQQELADQVVRHWQAGTGTGAVVQLAGAADAAKQLVTAEAAAACGLLAYRIPASLLPARPAELDQVARLWQREAMLLPLALYLDVEATGEDGAASPVAGFLDRVTCPVVVATREIRADLAHRSLVLDACPPTPAERAAAWRGALGPGADIDGLAAQFALEVPAIAEVAAEAGGDPAVAWRACRARTRPQLASLAERLEPKAGWDDIVLTEPARRQLGEIAAQVRQRSTVFHEWGFGERITRGLGLSALFAGPSGTGKTMAAEVLAKQLALDLYRVDLSAVVSKYIGETEKNLRRLFDAAEGVILLFDEADAMFGKRSEVRDAHDRYANIEISYLLQRMESHPGLAILTTNLRTALDSAFLRRLRFVVEFAFPGPSERESMWRRAFPAKAPHTGLDFDRLARLPVSGGMTRNIALNAAFLAAADRAPITMQTVLDAARNEFRKLELPVRERDFTWEGAG</sequence>
<organism evidence="5 6">
    <name type="scientific">Amycolatopsis sulphurea</name>
    <dbReference type="NCBI Taxonomy" id="76022"/>
    <lineage>
        <taxon>Bacteria</taxon>
        <taxon>Bacillati</taxon>
        <taxon>Actinomycetota</taxon>
        <taxon>Actinomycetes</taxon>
        <taxon>Pseudonocardiales</taxon>
        <taxon>Pseudonocardiaceae</taxon>
        <taxon>Amycolatopsis</taxon>
    </lineage>
</organism>
<name>A0A2A9FJK8_9PSEU</name>
<dbReference type="AlphaFoldDB" id="A0A2A9FJK8"/>
<dbReference type="InterPro" id="IPR003959">
    <property type="entry name" value="ATPase_AAA_core"/>
</dbReference>
<dbReference type="InterPro" id="IPR027417">
    <property type="entry name" value="P-loop_NTPase"/>
</dbReference>
<keyword evidence="3" id="KW-0067">ATP-binding</keyword>
<keyword evidence="6" id="KW-1185">Reference proteome</keyword>
<dbReference type="EMBL" id="PDJK01000002">
    <property type="protein sequence ID" value="PFG50690.1"/>
    <property type="molecule type" value="Genomic_DNA"/>
</dbReference>
<dbReference type="SUPFAM" id="SSF52540">
    <property type="entry name" value="P-loop containing nucleoside triphosphate hydrolases"/>
    <property type="match status" value="1"/>
</dbReference>
<dbReference type="Proteomes" id="UP000243542">
    <property type="component" value="Unassembled WGS sequence"/>
</dbReference>
<comment type="similarity">
    <text evidence="1">Belongs to the AAA ATPase family.</text>
</comment>
<evidence type="ECO:0000256" key="2">
    <source>
        <dbReference type="ARBA" id="ARBA00022741"/>
    </source>
</evidence>
<evidence type="ECO:0000313" key="5">
    <source>
        <dbReference type="EMBL" id="PFG50690.1"/>
    </source>
</evidence>
<dbReference type="PANTHER" id="PTHR23073">
    <property type="entry name" value="26S PROTEASOME REGULATORY SUBUNIT"/>
    <property type="match status" value="1"/>
</dbReference>
<dbReference type="InterPro" id="IPR054472">
    <property type="entry name" value="WHD"/>
</dbReference>
<evidence type="ECO:0000256" key="1">
    <source>
        <dbReference type="ARBA" id="ARBA00006914"/>
    </source>
</evidence>
<reference evidence="5 6" key="1">
    <citation type="submission" date="2017-10" db="EMBL/GenBank/DDBJ databases">
        <title>Sequencing the genomes of 1000 actinobacteria strains.</title>
        <authorList>
            <person name="Klenk H.-P."/>
        </authorList>
    </citation>
    <scope>NUCLEOTIDE SEQUENCE [LARGE SCALE GENOMIC DNA]</scope>
    <source>
        <strain evidence="5 6">DSM 46092</strain>
    </source>
</reference>
<evidence type="ECO:0000256" key="3">
    <source>
        <dbReference type="ARBA" id="ARBA00022840"/>
    </source>
</evidence>
<dbReference type="GO" id="GO:0005524">
    <property type="term" value="F:ATP binding"/>
    <property type="evidence" value="ECO:0007669"/>
    <property type="project" value="UniProtKB-KW"/>
</dbReference>
<evidence type="ECO:0000313" key="6">
    <source>
        <dbReference type="Proteomes" id="UP000243542"/>
    </source>
</evidence>
<dbReference type="GO" id="GO:0016887">
    <property type="term" value="F:ATP hydrolysis activity"/>
    <property type="evidence" value="ECO:0007669"/>
    <property type="project" value="InterPro"/>
</dbReference>
<accession>A0A2A9FJK8</accession>
<dbReference type="Pfam" id="PF00004">
    <property type="entry name" value="AAA"/>
    <property type="match status" value="1"/>
</dbReference>
<dbReference type="InterPro" id="IPR003593">
    <property type="entry name" value="AAA+_ATPase"/>
</dbReference>
<keyword evidence="2" id="KW-0547">Nucleotide-binding</keyword>
<proteinExistence type="inferred from homology"/>
<dbReference type="CDD" id="cd19481">
    <property type="entry name" value="RecA-like_protease"/>
    <property type="match status" value="1"/>
</dbReference>
<dbReference type="Pfam" id="PF22977">
    <property type="entry name" value="WHD"/>
    <property type="match status" value="1"/>
</dbReference>
<protein>
    <submittedName>
        <fullName evidence="5">ATPase family protein associated with various cellular activities (AAA)</fullName>
    </submittedName>
</protein>
<gene>
    <name evidence="5" type="ORF">ATK36_5935</name>
</gene>
<dbReference type="Gene3D" id="3.40.50.300">
    <property type="entry name" value="P-loop containing nucleotide triphosphate hydrolases"/>
    <property type="match status" value="1"/>
</dbReference>
<feature type="domain" description="AAA+ ATPase" evidence="4">
    <location>
        <begin position="429"/>
        <end position="559"/>
    </location>
</feature>
<dbReference type="InterPro" id="IPR050221">
    <property type="entry name" value="26S_Proteasome_ATPase"/>
</dbReference>